<protein>
    <submittedName>
        <fullName evidence="2">Uncharacterized protein</fullName>
    </submittedName>
</protein>
<accession>A0A135RVC4</accession>
<gene>
    <name evidence="2" type="ORF">CNYM01_14281</name>
</gene>
<evidence type="ECO:0000313" key="2">
    <source>
        <dbReference type="EMBL" id="KXH27499.1"/>
    </source>
</evidence>
<reference evidence="2 3" key="1">
    <citation type="submission" date="2014-02" db="EMBL/GenBank/DDBJ databases">
        <title>The genome sequence of Colletotrichum nymphaeae SA-01.</title>
        <authorList>
            <person name="Baroncelli R."/>
            <person name="Thon M.R."/>
        </authorList>
    </citation>
    <scope>NUCLEOTIDE SEQUENCE [LARGE SCALE GENOMIC DNA]</scope>
    <source>
        <strain evidence="2 3">SA-01</strain>
    </source>
</reference>
<keyword evidence="3" id="KW-1185">Reference proteome</keyword>
<dbReference type="Proteomes" id="UP000070054">
    <property type="component" value="Unassembled WGS sequence"/>
</dbReference>
<comment type="caution">
    <text evidence="2">The sequence shown here is derived from an EMBL/GenBank/DDBJ whole genome shotgun (WGS) entry which is preliminary data.</text>
</comment>
<evidence type="ECO:0000313" key="3">
    <source>
        <dbReference type="Proteomes" id="UP000070054"/>
    </source>
</evidence>
<sequence>MNSAIGNVPCMLTDGPNHEEGWDGGANTTGLQLRARGEEISDRGRMCEFLNNSSRQYGGGAGEFVWLCMLKAPKLGLPKGRVAFERAPAAARESACNFFTGRKREVLWQQEVIHFEQNVSGPGQSKLAEHAEPVGIQCCPLNIPSQMGQHVSLKNSAQRSGLRIFRKQGFPLLFILASRRHDAAAAASECTSSILPPSQEPDQSKETLETLTRRRGLLKRAPDNEKIAPGFGSGSAEVDSSRGGENSMGPSFSWWEMIEQRSGLGGNIM</sequence>
<organism evidence="2 3">
    <name type="scientific">Colletotrichum nymphaeae SA-01</name>
    <dbReference type="NCBI Taxonomy" id="1460502"/>
    <lineage>
        <taxon>Eukaryota</taxon>
        <taxon>Fungi</taxon>
        <taxon>Dikarya</taxon>
        <taxon>Ascomycota</taxon>
        <taxon>Pezizomycotina</taxon>
        <taxon>Sordariomycetes</taxon>
        <taxon>Hypocreomycetidae</taxon>
        <taxon>Glomerellales</taxon>
        <taxon>Glomerellaceae</taxon>
        <taxon>Colletotrichum</taxon>
        <taxon>Colletotrichum acutatum species complex</taxon>
    </lineage>
</organism>
<evidence type="ECO:0000256" key="1">
    <source>
        <dbReference type="SAM" id="MobiDB-lite"/>
    </source>
</evidence>
<dbReference type="EMBL" id="JEMN01001770">
    <property type="protein sequence ID" value="KXH27499.1"/>
    <property type="molecule type" value="Genomic_DNA"/>
</dbReference>
<feature type="region of interest" description="Disordered" evidence="1">
    <location>
        <begin position="214"/>
        <end position="247"/>
    </location>
</feature>
<dbReference type="AlphaFoldDB" id="A0A135RVC4"/>
<name>A0A135RVC4_9PEZI</name>
<proteinExistence type="predicted"/>